<feature type="transmembrane region" description="Helical" evidence="12">
    <location>
        <begin position="791"/>
        <end position="815"/>
    </location>
</feature>
<dbReference type="GeneID" id="108822647"/>
<keyword evidence="16" id="KW-1185">Reference proteome</keyword>
<proteinExistence type="inferred from homology"/>
<keyword evidence="11" id="KW-0325">Glycoprotein</keyword>
<keyword evidence="7" id="KW-0677">Repeat</keyword>
<dbReference type="InterPro" id="IPR003591">
    <property type="entry name" value="Leu-rich_rpt_typical-subtyp"/>
</dbReference>
<comment type="subcellular location">
    <subcellularLocation>
        <location evidence="1">Cell membrane</location>
        <topology evidence="1">Single-pass type I membrane protein</topology>
    </subcellularLocation>
</comment>
<evidence type="ECO:0000256" key="7">
    <source>
        <dbReference type="ARBA" id="ARBA00022737"/>
    </source>
</evidence>
<name>A0A9W3C9J9_RAPSA</name>
<reference evidence="16" key="1">
    <citation type="journal article" date="2019" name="Database">
        <title>The radish genome database (RadishGD): an integrated information resource for radish genomics.</title>
        <authorList>
            <person name="Yu H.J."/>
            <person name="Baek S."/>
            <person name="Lee Y.J."/>
            <person name="Cho A."/>
            <person name="Mun J.H."/>
        </authorList>
    </citation>
    <scope>NUCLEOTIDE SEQUENCE [LARGE SCALE GENOMIC DNA]</scope>
    <source>
        <strain evidence="16">cv. WK10039</strain>
    </source>
</reference>
<evidence type="ECO:0000256" key="2">
    <source>
        <dbReference type="ARBA" id="ARBA00009592"/>
    </source>
</evidence>
<dbReference type="RefSeq" id="XP_056848132.1">
    <property type="nucleotide sequence ID" value="XM_056992152.1"/>
</dbReference>
<gene>
    <name evidence="17" type="primary">LOC108822647</name>
</gene>
<evidence type="ECO:0000256" key="8">
    <source>
        <dbReference type="ARBA" id="ARBA00022989"/>
    </source>
</evidence>
<keyword evidence="9 12" id="KW-0472">Membrane</keyword>
<dbReference type="PRINTS" id="PR00019">
    <property type="entry name" value="LEURICHRPT"/>
</dbReference>
<evidence type="ECO:0000256" key="3">
    <source>
        <dbReference type="ARBA" id="ARBA00022475"/>
    </source>
</evidence>
<evidence type="ECO:0000256" key="1">
    <source>
        <dbReference type="ARBA" id="ARBA00004251"/>
    </source>
</evidence>
<keyword evidence="3" id="KW-1003">Cell membrane</keyword>
<keyword evidence="6 13" id="KW-0732">Signal</keyword>
<dbReference type="PANTHER" id="PTHR48063">
    <property type="entry name" value="LRR RECEPTOR-LIKE KINASE"/>
    <property type="match status" value="1"/>
</dbReference>
<dbReference type="FunFam" id="3.80.10.10:FF:000213">
    <property type="entry name" value="Tyrosine-sulfated glycopeptide receptor 1"/>
    <property type="match status" value="1"/>
</dbReference>
<dbReference type="GO" id="GO:0005886">
    <property type="term" value="C:plasma membrane"/>
    <property type="evidence" value="ECO:0007669"/>
    <property type="project" value="UniProtKB-SubCell"/>
</dbReference>
<keyword evidence="10" id="KW-0675">Receptor</keyword>
<feature type="signal peptide" evidence="13">
    <location>
        <begin position="1"/>
        <end position="28"/>
    </location>
</feature>
<comment type="similarity">
    <text evidence="2">Belongs to the RLP family.</text>
</comment>
<reference evidence="17" key="2">
    <citation type="submission" date="2025-08" db="UniProtKB">
        <authorList>
            <consortium name="RefSeq"/>
        </authorList>
    </citation>
    <scope>IDENTIFICATION</scope>
    <source>
        <tissue evidence="17">Leaf</tissue>
    </source>
</reference>
<dbReference type="SUPFAM" id="SSF52058">
    <property type="entry name" value="L domain-like"/>
    <property type="match status" value="3"/>
</dbReference>
<dbReference type="Pfam" id="PF23598">
    <property type="entry name" value="LRR_14"/>
    <property type="match status" value="1"/>
</dbReference>
<dbReference type="Pfam" id="PF08263">
    <property type="entry name" value="LRRNT_2"/>
    <property type="match status" value="1"/>
</dbReference>
<accession>A0A9W3C9J9</accession>
<dbReference type="InterPro" id="IPR055414">
    <property type="entry name" value="LRR_R13L4/SHOC2-like"/>
</dbReference>
<feature type="domain" description="Disease resistance R13L4/SHOC-2-like LRR" evidence="15">
    <location>
        <begin position="108"/>
        <end position="218"/>
    </location>
</feature>
<dbReference type="InterPro" id="IPR046956">
    <property type="entry name" value="RLP23-like"/>
</dbReference>
<feature type="chain" id="PRO_5040942629" evidence="13">
    <location>
        <begin position="29"/>
        <end position="831"/>
    </location>
</feature>
<evidence type="ECO:0000256" key="13">
    <source>
        <dbReference type="SAM" id="SignalP"/>
    </source>
</evidence>
<organism evidence="16 17">
    <name type="scientific">Raphanus sativus</name>
    <name type="common">Radish</name>
    <name type="synonym">Raphanus raphanistrum var. sativus</name>
    <dbReference type="NCBI Taxonomy" id="3726"/>
    <lineage>
        <taxon>Eukaryota</taxon>
        <taxon>Viridiplantae</taxon>
        <taxon>Streptophyta</taxon>
        <taxon>Embryophyta</taxon>
        <taxon>Tracheophyta</taxon>
        <taxon>Spermatophyta</taxon>
        <taxon>Magnoliopsida</taxon>
        <taxon>eudicotyledons</taxon>
        <taxon>Gunneridae</taxon>
        <taxon>Pentapetalae</taxon>
        <taxon>rosids</taxon>
        <taxon>malvids</taxon>
        <taxon>Brassicales</taxon>
        <taxon>Brassicaceae</taxon>
        <taxon>Brassiceae</taxon>
        <taxon>Raphanus</taxon>
    </lineage>
</organism>
<evidence type="ECO:0000256" key="9">
    <source>
        <dbReference type="ARBA" id="ARBA00023136"/>
    </source>
</evidence>
<evidence type="ECO:0000259" key="14">
    <source>
        <dbReference type="Pfam" id="PF08263"/>
    </source>
</evidence>
<dbReference type="Proteomes" id="UP000504610">
    <property type="component" value="Chromosome 8"/>
</dbReference>
<dbReference type="OrthoDB" id="1112247at2759"/>
<evidence type="ECO:0000256" key="6">
    <source>
        <dbReference type="ARBA" id="ARBA00022729"/>
    </source>
</evidence>
<evidence type="ECO:0000256" key="12">
    <source>
        <dbReference type="SAM" id="Phobius"/>
    </source>
</evidence>
<dbReference type="InterPro" id="IPR001611">
    <property type="entry name" value="Leu-rich_rpt"/>
</dbReference>
<evidence type="ECO:0000313" key="16">
    <source>
        <dbReference type="Proteomes" id="UP000504610"/>
    </source>
</evidence>
<evidence type="ECO:0000313" key="17">
    <source>
        <dbReference type="RefSeq" id="XP_056848132.1"/>
    </source>
</evidence>
<feature type="domain" description="Leucine-rich repeat-containing N-terminal plant-type" evidence="14">
    <location>
        <begin position="37"/>
        <end position="84"/>
    </location>
</feature>
<keyword evidence="4" id="KW-0433">Leucine-rich repeat</keyword>
<evidence type="ECO:0000259" key="15">
    <source>
        <dbReference type="Pfam" id="PF23598"/>
    </source>
</evidence>
<dbReference type="AlphaFoldDB" id="A0A9W3C9J9"/>
<evidence type="ECO:0000256" key="11">
    <source>
        <dbReference type="ARBA" id="ARBA00023180"/>
    </source>
</evidence>
<dbReference type="FunFam" id="3.80.10.10:FF:000095">
    <property type="entry name" value="LRR receptor-like serine/threonine-protein kinase GSO1"/>
    <property type="match status" value="1"/>
</dbReference>
<sequence length="831" mass="92739">MHSCIERKMIIWSLCFLFSLSDLILVLASSAKHLCPPDQRDALWEFKSEFSVQELDSSWWESDLKTERWRNNTDCCSWDGISCDSKTGKVVELDLWGSSLNGPLRSNSSLFRLQHLQSLNLSTNNLPGILPDSIGNLKYLRVLKLRYCNFFGKLPSSLGNLSYLTDLDLSVNQFSGELPDSMGSLNRLSELQLRYNNLDGNFPAVLLNLSELTDIRLSYNKFKGILPSNMSSLTKLESLEINGNLFHGSLPSPLFMIPSLIRLNLEGNSFSGPIEIKNISSPSKLEVLSLGQNNFDAPIQGSMSKLAGLRTLELNYMNTRITLDLSFLSHLKSLDYLDLSGNDLKFSSTLRLPSLGWLFLSSCNIVEFPKFLQTQTSMLLIDISVNKIKDQVPEWFWGLQIPHVNISQNYLSGFDGSADVIQRTGDVVTLDISSNAFRDPFPLLPNSTDYLFASDNLFSGEIPRAICDLVSLDRLVLSNNNFSGSIPPCLSTYLSVLHLRNNSISGVIPGGFMSYMLISLDVGYNRLSGELPKSLVNCTRLQFLNVEENRIRDTFPVWLRSLPILEILVLRSNEFHGPISYPGSSLPKLRIFDISRNNFTGILPSDYFAGWSAMSLPVVYFEGDSQYRFSGVGKPYYRASVSLRNKGSNMELVGSGFTIYKTIDISGNRFQGGIPESIGLLNELIVLNMSNNAFTGRIPPSLSNITSLQSLDLSRNKLSGEIPPELGKLTFLAWMNFSYNRLEGLIPQGTQIQSQSISSFAENPGLCGAPLQKTCGGGEKARNQEQEEDQVLSWTAAAIAYLPGVFCGFILGHILTSYRHEWFMRIFHSFA</sequence>
<dbReference type="Pfam" id="PF00560">
    <property type="entry name" value="LRR_1"/>
    <property type="match status" value="5"/>
</dbReference>
<evidence type="ECO:0000256" key="4">
    <source>
        <dbReference type="ARBA" id="ARBA00022614"/>
    </source>
</evidence>
<evidence type="ECO:0000256" key="10">
    <source>
        <dbReference type="ARBA" id="ARBA00023170"/>
    </source>
</evidence>
<evidence type="ECO:0000256" key="5">
    <source>
        <dbReference type="ARBA" id="ARBA00022692"/>
    </source>
</evidence>
<dbReference type="Gene3D" id="3.80.10.10">
    <property type="entry name" value="Ribonuclease Inhibitor"/>
    <property type="match status" value="2"/>
</dbReference>
<keyword evidence="5 12" id="KW-0812">Transmembrane</keyword>
<protein>
    <submittedName>
        <fullName evidence="17">Receptor-like protein 47 isoform X1</fullName>
    </submittedName>
</protein>
<dbReference type="SMART" id="SM00369">
    <property type="entry name" value="LRR_TYP"/>
    <property type="match status" value="7"/>
</dbReference>
<dbReference type="PANTHER" id="PTHR48063:SF96">
    <property type="entry name" value="LEUCINE-RICH REPEAT-CONTAINING N-TERMINAL PLANT-TYPE DOMAIN-CONTAINING PROTEIN"/>
    <property type="match status" value="1"/>
</dbReference>
<dbReference type="Pfam" id="PF13855">
    <property type="entry name" value="LRR_8"/>
    <property type="match status" value="1"/>
</dbReference>
<dbReference type="InterPro" id="IPR013210">
    <property type="entry name" value="LRR_N_plant-typ"/>
</dbReference>
<dbReference type="InterPro" id="IPR032675">
    <property type="entry name" value="LRR_dom_sf"/>
</dbReference>
<dbReference type="KEGG" id="rsz:108822647"/>
<keyword evidence="8 12" id="KW-1133">Transmembrane helix</keyword>